<reference evidence="5 6" key="1">
    <citation type="submission" date="2015-09" db="EMBL/GenBank/DDBJ databases">
        <title>Genome sequence, genome mining and natural product profiling of a biocontrol bacterium Streptomyces malaysiensis F913.</title>
        <authorList>
            <person name="Xu Y."/>
            <person name="Wei J."/>
            <person name="Xie J."/>
            <person name="Li T."/>
            <person name="Zhou Z."/>
        </authorList>
    </citation>
    <scope>NUCLEOTIDE SEQUENCE [LARGE SCALE GENOMIC DNA]</scope>
    <source>
        <strain evidence="5 6">F913</strain>
    </source>
</reference>
<dbReference type="PANTHER" id="PTHR46648">
    <property type="entry name" value="HIT FAMILY PROTEIN 1"/>
    <property type="match status" value="1"/>
</dbReference>
<dbReference type="PANTHER" id="PTHR46648:SF1">
    <property type="entry name" value="ADENOSINE 5'-MONOPHOSPHORAMIDASE HNT1"/>
    <property type="match status" value="1"/>
</dbReference>
<feature type="domain" description="HIT" evidence="4">
    <location>
        <begin position="12"/>
        <end position="121"/>
    </location>
</feature>
<dbReference type="InterPro" id="IPR036265">
    <property type="entry name" value="HIT-like_sf"/>
</dbReference>
<dbReference type="GO" id="GO:0003824">
    <property type="term" value="F:catalytic activity"/>
    <property type="evidence" value="ECO:0007669"/>
    <property type="project" value="InterPro"/>
</dbReference>
<dbReference type="EMBL" id="LJIW01000001">
    <property type="protein sequence ID" value="PNG98534.1"/>
    <property type="molecule type" value="Genomic_DNA"/>
</dbReference>
<evidence type="ECO:0000313" key="6">
    <source>
        <dbReference type="Proteomes" id="UP000236520"/>
    </source>
</evidence>
<evidence type="ECO:0000256" key="2">
    <source>
        <dbReference type="PIRSR" id="PIRSR601310-3"/>
    </source>
</evidence>
<organism evidence="5 6">
    <name type="scientific">Streptomyces malaysiensis</name>
    <dbReference type="NCBI Taxonomy" id="92644"/>
    <lineage>
        <taxon>Bacteria</taxon>
        <taxon>Bacillati</taxon>
        <taxon>Actinomycetota</taxon>
        <taxon>Actinomycetes</taxon>
        <taxon>Kitasatosporales</taxon>
        <taxon>Streptomycetaceae</taxon>
        <taxon>Streptomyces</taxon>
        <taxon>Streptomyces violaceusniger group</taxon>
    </lineage>
</organism>
<proteinExistence type="predicted"/>
<protein>
    <recommendedName>
        <fullName evidence="4">HIT domain-containing protein</fullName>
    </recommendedName>
</protein>
<name>A0A2J7ZE43_STRMQ</name>
<sequence length="150" mass="16840">MTSEVYRVSDCAFCRIGQREMDEDLVAYRSENVFIVPALKQRPNNPGHALVLPVSHLTDLHDVPPDLLHELIEVTARVTSAVKDAYGATGSTVTQNNHIPGQALHHVHIHVIPRFEDDAFRMPETELREAPRDIRLARAAALRKALRPRA</sequence>
<dbReference type="InterPro" id="IPR001310">
    <property type="entry name" value="Histidine_triad_HIT"/>
</dbReference>
<evidence type="ECO:0000256" key="3">
    <source>
        <dbReference type="PROSITE-ProRule" id="PRU00464"/>
    </source>
</evidence>
<evidence type="ECO:0000256" key="1">
    <source>
        <dbReference type="PIRSR" id="PIRSR601310-1"/>
    </source>
</evidence>
<evidence type="ECO:0000259" key="4">
    <source>
        <dbReference type="PROSITE" id="PS51084"/>
    </source>
</evidence>
<dbReference type="InterPro" id="IPR011146">
    <property type="entry name" value="HIT-like"/>
</dbReference>
<dbReference type="Proteomes" id="UP000236520">
    <property type="component" value="Unassembled WGS sequence"/>
</dbReference>
<dbReference type="SUPFAM" id="SSF54197">
    <property type="entry name" value="HIT-like"/>
    <property type="match status" value="1"/>
</dbReference>
<dbReference type="Gene3D" id="3.30.428.10">
    <property type="entry name" value="HIT-like"/>
    <property type="match status" value="1"/>
</dbReference>
<dbReference type="GO" id="GO:0009117">
    <property type="term" value="P:nucleotide metabolic process"/>
    <property type="evidence" value="ECO:0007669"/>
    <property type="project" value="TreeGrafter"/>
</dbReference>
<feature type="short sequence motif" description="Histidine triad motif" evidence="2 3">
    <location>
        <begin position="106"/>
        <end position="110"/>
    </location>
</feature>
<dbReference type="PROSITE" id="PS51084">
    <property type="entry name" value="HIT_2"/>
    <property type="match status" value="1"/>
</dbReference>
<accession>A0A2J7ZE43</accession>
<gene>
    <name evidence="5" type="ORF">SMF913_14559</name>
</gene>
<evidence type="ECO:0000313" key="5">
    <source>
        <dbReference type="EMBL" id="PNG98534.1"/>
    </source>
</evidence>
<comment type="caution">
    <text evidence="5">The sequence shown here is derived from an EMBL/GenBank/DDBJ whole genome shotgun (WGS) entry which is preliminary data.</text>
</comment>
<dbReference type="AlphaFoldDB" id="A0A2J7ZE43"/>
<feature type="active site" description="Tele-AMP-histidine intermediate" evidence="1">
    <location>
        <position position="108"/>
    </location>
</feature>
<dbReference type="Pfam" id="PF01230">
    <property type="entry name" value="HIT"/>
    <property type="match status" value="1"/>
</dbReference>
<keyword evidence="6" id="KW-1185">Reference proteome</keyword>